<protein>
    <submittedName>
        <fullName evidence="2">Uncharacterized protein</fullName>
    </submittedName>
</protein>
<reference evidence="2 3" key="1">
    <citation type="submission" date="2024-10" db="EMBL/GenBank/DDBJ databases">
        <authorList>
            <person name="Kim D."/>
        </authorList>
    </citation>
    <scope>NUCLEOTIDE SEQUENCE [LARGE SCALE GENOMIC DNA]</scope>
    <source>
        <strain evidence="2">Taebaek</strain>
    </source>
</reference>
<feature type="compositionally biased region" description="Basic and acidic residues" evidence="1">
    <location>
        <begin position="32"/>
        <end position="53"/>
    </location>
</feature>
<evidence type="ECO:0000256" key="1">
    <source>
        <dbReference type="SAM" id="MobiDB-lite"/>
    </source>
</evidence>
<feature type="region of interest" description="Disordered" evidence="1">
    <location>
        <begin position="95"/>
        <end position="136"/>
    </location>
</feature>
<sequence length="136" mass="15187">MRQFAAAIINNRRLITSRSDHAQRPTNGVGERGQREGEREEGTDRLTDRRTDGRSAGVGLATGTAADWPTDRPAADLARILVLVLQRRRQQVSHQFSQHLGLPMNGPWRRISVSVRRSPRPGSHGTNGKKRQIPPK</sequence>
<feature type="compositionally biased region" description="Low complexity" evidence="1">
    <location>
        <begin position="109"/>
        <end position="123"/>
    </location>
</feature>
<gene>
    <name evidence="2" type="ORF">niasHS_001563</name>
</gene>
<evidence type="ECO:0000313" key="2">
    <source>
        <dbReference type="EMBL" id="KAL3101103.1"/>
    </source>
</evidence>
<comment type="caution">
    <text evidence="2">The sequence shown here is derived from an EMBL/GenBank/DDBJ whole genome shotgun (WGS) entry which is preliminary data.</text>
</comment>
<feature type="compositionally biased region" description="Basic residues" evidence="1">
    <location>
        <begin position="127"/>
        <end position="136"/>
    </location>
</feature>
<feature type="region of interest" description="Disordered" evidence="1">
    <location>
        <begin position="16"/>
        <end position="70"/>
    </location>
</feature>
<proteinExistence type="predicted"/>
<evidence type="ECO:0000313" key="3">
    <source>
        <dbReference type="Proteomes" id="UP001620645"/>
    </source>
</evidence>
<accession>A0ABD2KDT0</accession>
<organism evidence="2 3">
    <name type="scientific">Heterodera schachtii</name>
    <name type="common">Sugarbeet cyst nematode worm</name>
    <name type="synonym">Tylenchus schachtii</name>
    <dbReference type="NCBI Taxonomy" id="97005"/>
    <lineage>
        <taxon>Eukaryota</taxon>
        <taxon>Metazoa</taxon>
        <taxon>Ecdysozoa</taxon>
        <taxon>Nematoda</taxon>
        <taxon>Chromadorea</taxon>
        <taxon>Rhabditida</taxon>
        <taxon>Tylenchina</taxon>
        <taxon>Tylenchomorpha</taxon>
        <taxon>Tylenchoidea</taxon>
        <taxon>Heteroderidae</taxon>
        <taxon>Heteroderinae</taxon>
        <taxon>Heterodera</taxon>
    </lineage>
</organism>
<name>A0ABD2KDT0_HETSC</name>
<keyword evidence="3" id="KW-1185">Reference proteome</keyword>
<dbReference type="Proteomes" id="UP001620645">
    <property type="component" value="Unassembled WGS sequence"/>
</dbReference>
<dbReference type="AlphaFoldDB" id="A0ABD2KDT0"/>
<dbReference type="EMBL" id="JBICCN010000027">
    <property type="protein sequence ID" value="KAL3101103.1"/>
    <property type="molecule type" value="Genomic_DNA"/>
</dbReference>